<dbReference type="Proteomes" id="UP001253545">
    <property type="component" value="Unassembled WGS sequence"/>
</dbReference>
<keyword evidence="5" id="KW-0479">Metal-binding</keyword>
<comment type="catalytic activity">
    <reaction evidence="11">
        <text>8-oxo-GTP + H2O = 8-oxo-GMP + diphosphate + H(+)</text>
        <dbReference type="Rhea" id="RHEA:67616"/>
        <dbReference type="ChEBI" id="CHEBI:15377"/>
        <dbReference type="ChEBI" id="CHEBI:15378"/>
        <dbReference type="ChEBI" id="CHEBI:33019"/>
        <dbReference type="ChEBI" id="CHEBI:143553"/>
        <dbReference type="ChEBI" id="CHEBI:145694"/>
    </reaction>
</comment>
<keyword evidence="3" id="KW-0515">Mutator protein</keyword>
<name>A0ABU2ZLJ8_9ALTE</name>
<dbReference type="CDD" id="cd03425">
    <property type="entry name" value="NUDIX_MutT_NudA_like"/>
    <property type="match status" value="1"/>
</dbReference>
<dbReference type="PANTHER" id="PTHR47707:SF1">
    <property type="entry name" value="NUDIX HYDROLASE FAMILY PROTEIN"/>
    <property type="match status" value="1"/>
</dbReference>
<dbReference type="InterPro" id="IPR000086">
    <property type="entry name" value="NUDIX_hydrolase_dom"/>
</dbReference>
<evidence type="ECO:0000259" key="18">
    <source>
        <dbReference type="PROSITE" id="PS51462"/>
    </source>
</evidence>
<keyword evidence="9" id="KW-0234">DNA repair</keyword>
<keyword evidence="6" id="KW-0227">DNA damage</keyword>
<gene>
    <name evidence="19" type="primary">mutT</name>
    <name evidence="19" type="ORF">RM552_01455</name>
</gene>
<comment type="cofactor">
    <cofactor evidence="1">
        <name>Mg(2+)</name>
        <dbReference type="ChEBI" id="CHEBI:18420"/>
    </cofactor>
</comment>
<keyword evidence="8" id="KW-0460">Magnesium</keyword>
<organism evidence="19 20">
    <name type="scientific">Glaciecola petra</name>
    <dbReference type="NCBI Taxonomy" id="3075602"/>
    <lineage>
        <taxon>Bacteria</taxon>
        <taxon>Pseudomonadati</taxon>
        <taxon>Pseudomonadota</taxon>
        <taxon>Gammaproteobacteria</taxon>
        <taxon>Alteromonadales</taxon>
        <taxon>Alteromonadaceae</taxon>
        <taxon>Glaciecola</taxon>
    </lineage>
</organism>
<dbReference type="Pfam" id="PF00293">
    <property type="entry name" value="NUDIX"/>
    <property type="match status" value="1"/>
</dbReference>
<evidence type="ECO:0000256" key="6">
    <source>
        <dbReference type="ARBA" id="ARBA00022763"/>
    </source>
</evidence>
<evidence type="ECO:0000256" key="1">
    <source>
        <dbReference type="ARBA" id="ARBA00001946"/>
    </source>
</evidence>
<dbReference type="InterPro" id="IPR020084">
    <property type="entry name" value="NUDIX_hydrolase_CS"/>
</dbReference>
<protein>
    <recommendedName>
        <fullName evidence="13">8-oxo-dGTP diphosphatase</fullName>
        <ecNumber evidence="12">3.6.1.55</ecNumber>
    </recommendedName>
    <alternativeName>
        <fullName evidence="16">7,8-dihydro-8-oxoguanine-triphosphatase</fullName>
    </alternativeName>
    <alternativeName>
        <fullName evidence="15">Mutator protein MutT</fullName>
    </alternativeName>
    <alternativeName>
        <fullName evidence="14">dGTP pyrophosphohydrolase</fullName>
    </alternativeName>
</protein>
<dbReference type="NCBIfam" id="TIGR00586">
    <property type="entry name" value="mutt"/>
    <property type="match status" value="1"/>
</dbReference>
<sequence length="133" mass="14927">MSSTLTNVAVGVVIRQQRFFVCRRLSHQHQGGKWEFPGGKVDHGETVEEALRRELKEEIGIDVQRAKPLMDISFSYPDKTVVLHVSIVSDFTGKEHGAEGQENKWVSFAELTQLDFPAANVQIIDKLNSLGYS</sequence>
<dbReference type="PANTHER" id="PTHR47707">
    <property type="entry name" value="8-OXO-DGTP DIPHOSPHATASE"/>
    <property type="match status" value="1"/>
</dbReference>
<dbReference type="RefSeq" id="WP_311367019.1">
    <property type="nucleotide sequence ID" value="NZ_JAVRHX010000001.1"/>
</dbReference>
<keyword evidence="4" id="KW-0235">DNA replication</keyword>
<dbReference type="InterPro" id="IPR003561">
    <property type="entry name" value="Mutator_MutT"/>
</dbReference>
<comment type="caution">
    <text evidence="19">The sequence shown here is derived from an EMBL/GenBank/DDBJ whole genome shotgun (WGS) entry which is preliminary data.</text>
</comment>
<evidence type="ECO:0000256" key="15">
    <source>
        <dbReference type="ARBA" id="ARBA00041979"/>
    </source>
</evidence>
<dbReference type="InterPro" id="IPR047127">
    <property type="entry name" value="MutT-like"/>
</dbReference>
<dbReference type="Gene3D" id="3.90.79.10">
    <property type="entry name" value="Nucleoside Triphosphate Pyrophosphohydrolase"/>
    <property type="match status" value="1"/>
</dbReference>
<evidence type="ECO:0000256" key="9">
    <source>
        <dbReference type="ARBA" id="ARBA00023204"/>
    </source>
</evidence>
<accession>A0ABU2ZLJ8</accession>
<evidence type="ECO:0000256" key="13">
    <source>
        <dbReference type="ARBA" id="ARBA00040794"/>
    </source>
</evidence>
<proteinExistence type="inferred from homology"/>
<evidence type="ECO:0000256" key="7">
    <source>
        <dbReference type="ARBA" id="ARBA00022801"/>
    </source>
</evidence>
<evidence type="ECO:0000256" key="10">
    <source>
        <dbReference type="ARBA" id="ARBA00035861"/>
    </source>
</evidence>
<evidence type="ECO:0000256" key="4">
    <source>
        <dbReference type="ARBA" id="ARBA00022705"/>
    </source>
</evidence>
<evidence type="ECO:0000256" key="11">
    <source>
        <dbReference type="ARBA" id="ARBA00036904"/>
    </source>
</evidence>
<evidence type="ECO:0000256" key="14">
    <source>
        <dbReference type="ARBA" id="ARBA00041592"/>
    </source>
</evidence>
<dbReference type="PROSITE" id="PS00893">
    <property type="entry name" value="NUDIX_BOX"/>
    <property type="match status" value="1"/>
</dbReference>
<evidence type="ECO:0000256" key="2">
    <source>
        <dbReference type="ARBA" id="ARBA00005582"/>
    </source>
</evidence>
<dbReference type="InterPro" id="IPR015797">
    <property type="entry name" value="NUDIX_hydrolase-like_dom_sf"/>
</dbReference>
<evidence type="ECO:0000256" key="16">
    <source>
        <dbReference type="ARBA" id="ARBA00042798"/>
    </source>
</evidence>
<dbReference type="SUPFAM" id="SSF55811">
    <property type="entry name" value="Nudix"/>
    <property type="match status" value="1"/>
</dbReference>
<evidence type="ECO:0000313" key="20">
    <source>
        <dbReference type="Proteomes" id="UP001253545"/>
    </source>
</evidence>
<dbReference type="EC" id="3.6.1.55" evidence="12"/>
<reference evidence="19 20" key="1">
    <citation type="submission" date="2023-09" db="EMBL/GenBank/DDBJ databases">
        <authorList>
            <person name="Rey-Velasco X."/>
        </authorList>
    </citation>
    <scope>NUCLEOTIDE SEQUENCE [LARGE SCALE GENOMIC DNA]</scope>
    <source>
        <strain evidence="19 20">P117</strain>
    </source>
</reference>
<keyword evidence="20" id="KW-1185">Reference proteome</keyword>
<evidence type="ECO:0000256" key="5">
    <source>
        <dbReference type="ARBA" id="ARBA00022723"/>
    </source>
</evidence>
<comment type="similarity">
    <text evidence="2 17">Belongs to the Nudix hydrolase family.</text>
</comment>
<dbReference type="PROSITE" id="PS51462">
    <property type="entry name" value="NUDIX"/>
    <property type="match status" value="1"/>
</dbReference>
<evidence type="ECO:0000256" key="8">
    <source>
        <dbReference type="ARBA" id="ARBA00022842"/>
    </source>
</evidence>
<dbReference type="EMBL" id="JAVRHX010000001">
    <property type="protein sequence ID" value="MDT0593508.1"/>
    <property type="molecule type" value="Genomic_DNA"/>
</dbReference>
<evidence type="ECO:0000313" key="19">
    <source>
        <dbReference type="EMBL" id="MDT0593508.1"/>
    </source>
</evidence>
<dbReference type="PRINTS" id="PR00502">
    <property type="entry name" value="NUDIXFAMILY"/>
</dbReference>
<evidence type="ECO:0000256" key="17">
    <source>
        <dbReference type="RuleBase" id="RU003476"/>
    </source>
</evidence>
<evidence type="ECO:0000256" key="3">
    <source>
        <dbReference type="ARBA" id="ARBA00022457"/>
    </source>
</evidence>
<keyword evidence="7 17" id="KW-0378">Hydrolase</keyword>
<evidence type="ECO:0000256" key="12">
    <source>
        <dbReference type="ARBA" id="ARBA00038905"/>
    </source>
</evidence>
<comment type="catalytic activity">
    <reaction evidence="10">
        <text>8-oxo-dGTP + H2O = 8-oxo-dGMP + diphosphate + H(+)</text>
        <dbReference type="Rhea" id="RHEA:31575"/>
        <dbReference type="ChEBI" id="CHEBI:15377"/>
        <dbReference type="ChEBI" id="CHEBI:15378"/>
        <dbReference type="ChEBI" id="CHEBI:33019"/>
        <dbReference type="ChEBI" id="CHEBI:63224"/>
        <dbReference type="ChEBI" id="CHEBI:77896"/>
        <dbReference type="EC" id="3.6.1.55"/>
    </reaction>
</comment>
<dbReference type="InterPro" id="IPR020476">
    <property type="entry name" value="Nudix_hydrolase"/>
</dbReference>
<feature type="domain" description="Nudix hydrolase" evidence="18">
    <location>
        <begin position="4"/>
        <end position="130"/>
    </location>
</feature>